<dbReference type="PATRIC" id="fig|200452.3.peg.587"/>
<reference evidence="3 5" key="1">
    <citation type="submission" date="2015-09" db="EMBL/GenBank/DDBJ databases">
        <title>Genome announcement of multiple Pseudomonas syringae strains.</title>
        <authorList>
            <person name="Thakur S."/>
            <person name="Wang P.W."/>
            <person name="Gong Y."/>
            <person name="Weir B.S."/>
            <person name="Guttman D.S."/>
        </authorList>
    </citation>
    <scope>NUCLEOTIDE SEQUENCE [LARGE SCALE GENOMIC DNA]</scope>
    <source>
        <strain evidence="3 5">ICMP19117</strain>
    </source>
</reference>
<dbReference type="Proteomes" id="UP000050411">
    <property type="component" value="Unassembled WGS sequence"/>
</dbReference>
<dbReference type="GO" id="GO:0000287">
    <property type="term" value="F:magnesium ion binding"/>
    <property type="evidence" value="ECO:0007669"/>
    <property type="project" value="InterPro"/>
</dbReference>
<dbReference type="Proteomes" id="UP000183042">
    <property type="component" value="Unassembled WGS sequence"/>
</dbReference>
<accession>A0A0P9M333</accession>
<gene>
    <name evidence="3" type="ORF">ALO92_101597</name>
    <name evidence="4" type="ORF">SAMN05216596_107139</name>
</gene>
<evidence type="ECO:0000256" key="1">
    <source>
        <dbReference type="ARBA" id="ARBA00022679"/>
    </source>
</evidence>
<comment type="caution">
    <text evidence="3">The sequence shown here is derived from an EMBL/GenBank/DDBJ whole genome shotgun (WGS) entry which is preliminary data.</text>
</comment>
<evidence type="ECO:0000313" key="6">
    <source>
        <dbReference type="Proteomes" id="UP000183042"/>
    </source>
</evidence>
<proteinExistence type="predicted"/>
<dbReference type="GO" id="GO:0008897">
    <property type="term" value="F:holo-[acyl-carrier-protein] synthase activity"/>
    <property type="evidence" value="ECO:0007669"/>
    <property type="project" value="InterPro"/>
</dbReference>
<evidence type="ECO:0000259" key="2">
    <source>
        <dbReference type="Pfam" id="PF01648"/>
    </source>
</evidence>
<evidence type="ECO:0000313" key="5">
    <source>
        <dbReference type="Proteomes" id="UP000050411"/>
    </source>
</evidence>
<dbReference type="EMBL" id="LJQB01000084">
    <property type="protein sequence ID" value="KPW82227.1"/>
    <property type="molecule type" value="Genomic_DNA"/>
</dbReference>
<keyword evidence="1 3" id="KW-0808">Transferase</keyword>
<dbReference type="Gene3D" id="3.90.470.20">
    <property type="entry name" value="4'-phosphopantetheinyl transferase domain"/>
    <property type="match status" value="1"/>
</dbReference>
<dbReference type="InterPro" id="IPR008278">
    <property type="entry name" value="4-PPantetheinyl_Trfase_dom"/>
</dbReference>
<keyword evidence="6" id="KW-1185">Reference proteome</keyword>
<name>A0A0P9M333_9PSED</name>
<feature type="domain" description="4'-phosphopantetheinyl transferase" evidence="2">
    <location>
        <begin position="105"/>
        <end position="169"/>
    </location>
</feature>
<dbReference type="EMBL" id="FNJH01000007">
    <property type="protein sequence ID" value="SDP71889.1"/>
    <property type="molecule type" value="Genomic_DNA"/>
</dbReference>
<dbReference type="SUPFAM" id="SSF56214">
    <property type="entry name" value="4'-phosphopantetheinyl transferase"/>
    <property type="match status" value="2"/>
</dbReference>
<sequence>MKHGASWAFDEDGRLAPPKPFPRQNVLLVSCVTRPGCARDEARNRIRACVRTAVEQWLELPPGAITFIRAPGLAPRLLIDGLPEPGFSISHEAGFSLAAVNLQGAVGVDLMQFQAVPDWHAVALDYLGAEVATGLSGMPESIRPIAFAKAWCRREAFLKLRGLALEEWAAVGGLQGVEVEVELGEGMVGVVALSQGLMEYLNLAERRTDPELGLSEIPDRCAAANHFKI</sequence>
<reference evidence="4 6" key="2">
    <citation type="submission" date="2016-10" db="EMBL/GenBank/DDBJ databases">
        <authorList>
            <person name="Varghese N."/>
            <person name="Submissions S."/>
        </authorList>
    </citation>
    <scope>NUCLEOTIDE SEQUENCE [LARGE SCALE GENOMIC DNA]</scope>
    <source>
        <strain evidence="4 6">DSM 14939</strain>
    </source>
</reference>
<protein>
    <submittedName>
        <fullName evidence="4">4'-phosphopantetheinyl transferase</fullName>
    </submittedName>
    <submittedName>
        <fullName evidence="3">Putative phosphopantetheinyl transferase</fullName>
    </submittedName>
</protein>
<dbReference type="GeneID" id="65077336"/>
<organism evidence="3 5">
    <name type="scientific">Pseudomonas congelans</name>
    <dbReference type="NCBI Taxonomy" id="200452"/>
    <lineage>
        <taxon>Bacteria</taxon>
        <taxon>Pseudomonadati</taxon>
        <taxon>Pseudomonadota</taxon>
        <taxon>Gammaproteobacteria</taxon>
        <taxon>Pseudomonadales</taxon>
        <taxon>Pseudomonadaceae</taxon>
        <taxon>Pseudomonas</taxon>
    </lineage>
</organism>
<dbReference type="InterPro" id="IPR037143">
    <property type="entry name" value="4-PPantetheinyl_Trfase_dom_sf"/>
</dbReference>
<dbReference type="Pfam" id="PF01648">
    <property type="entry name" value="ACPS"/>
    <property type="match status" value="1"/>
</dbReference>
<dbReference type="RefSeq" id="WP_054994477.1">
    <property type="nucleotide sequence ID" value="NZ_FNJH01000007.1"/>
</dbReference>
<evidence type="ECO:0000313" key="3">
    <source>
        <dbReference type="EMBL" id="KPW82227.1"/>
    </source>
</evidence>
<dbReference type="AlphaFoldDB" id="A0A0P9M333"/>
<evidence type="ECO:0000313" key="4">
    <source>
        <dbReference type="EMBL" id="SDP71889.1"/>
    </source>
</evidence>